<gene>
    <name evidence="1" type="ORF">BFW87_15205</name>
</gene>
<sequence length="130" mass="14459">MSELVIRWAQGTQVELTLYEGNNKISLQRHTDVLLLSAQLTAQPPSPSQLHTWMRLGCSSLNHFKGALAIAPEGGALWLLQTLPSGCSHEQLLEDLEALLNQRDTWRAVTARLTRPAHTSVPRLLSPQPY</sequence>
<comment type="caution">
    <text evidence="1">The sequence shown here is derived from an EMBL/GenBank/DDBJ whole genome shotgun (WGS) entry which is preliminary data.</text>
</comment>
<dbReference type="SUPFAM" id="SSF69635">
    <property type="entry name" value="Type III secretory system chaperone-like"/>
    <property type="match status" value="1"/>
</dbReference>
<protein>
    <recommendedName>
        <fullName evidence="3">Type III secretion protein</fullName>
    </recommendedName>
</protein>
<dbReference type="Gene3D" id="3.30.1460.10">
    <property type="match status" value="1"/>
</dbReference>
<dbReference type="EMBL" id="MSDF01000017">
    <property type="protein sequence ID" value="OPA94134.1"/>
    <property type="molecule type" value="Genomic_DNA"/>
</dbReference>
<evidence type="ECO:0008006" key="3">
    <source>
        <dbReference type="Google" id="ProtNLM"/>
    </source>
</evidence>
<evidence type="ECO:0000313" key="1">
    <source>
        <dbReference type="EMBL" id="OPA94134.1"/>
    </source>
</evidence>
<dbReference type="AlphaFoldDB" id="A0A1T2YPC9"/>
<dbReference type="OrthoDB" id="7006103at2"/>
<dbReference type="GO" id="GO:0030254">
    <property type="term" value="P:protein secretion by the type III secretion system"/>
    <property type="evidence" value="ECO:0007669"/>
    <property type="project" value="InterPro"/>
</dbReference>
<reference evidence="1 2" key="1">
    <citation type="submission" date="2016-12" db="EMBL/GenBank/DDBJ databases">
        <title>Draft genome sequences of seven strains of Pseudomonas fluorescens that produce 4-formylaminooxyvinylglycine.</title>
        <authorList>
            <person name="Okrent R.A."/>
            <person name="Manning V.A."/>
            <person name="Trippe K.M."/>
        </authorList>
    </citation>
    <scope>NUCLEOTIDE SEQUENCE [LARGE SCALE GENOMIC DNA]</scope>
    <source>
        <strain evidence="1 2">P5A</strain>
    </source>
</reference>
<name>A0A1T2YPC9_PSEFL</name>
<evidence type="ECO:0000313" key="2">
    <source>
        <dbReference type="Proteomes" id="UP000190965"/>
    </source>
</evidence>
<accession>A0A1T2YPC9</accession>
<dbReference type="Pfam" id="PF05932">
    <property type="entry name" value="CesT"/>
    <property type="match status" value="1"/>
</dbReference>
<dbReference type="RefSeq" id="WP_078740607.1">
    <property type="nucleotide sequence ID" value="NZ_MSDF01000017.1"/>
</dbReference>
<proteinExistence type="predicted"/>
<organism evidence="1 2">
    <name type="scientific">Pseudomonas fluorescens</name>
    <dbReference type="NCBI Taxonomy" id="294"/>
    <lineage>
        <taxon>Bacteria</taxon>
        <taxon>Pseudomonadati</taxon>
        <taxon>Pseudomonadota</taxon>
        <taxon>Gammaproteobacteria</taxon>
        <taxon>Pseudomonadales</taxon>
        <taxon>Pseudomonadaceae</taxon>
        <taxon>Pseudomonas</taxon>
    </lineage>
</organism>
<dbReference type="InterPro" id="IPR010261">
    <property type="entry name" value="Tir_chaperone"/>
</dbReference>
<dbReference type="Proteomes" id="UP000190965">
    <property type="component" value="Unassembled WGS sequence"/>
</dbReference>